<proteinExistence type="predicted"/>
<dbReference type="EMBL" id="BGZK01000233">
    <property type="protein sequence ID" value="GBP30484.1"/>
    <property type="molecule type" value="Genomic_DNA"/>
</dbReference>
<organism evidence="2 3">
    <name type="scientific">Eumeta variegata</name>
    <name type="common">Bagworm moth</name>
    <name type="synonym">Eumeta japonica</name>
    <dbReference type="NCBI Taxonomy" id="151549"/>
    <lineage>
        <taxon>Eukaryota</taxon>
        <taxon>Metazoa</taxon>
        <taxon>Ecdysozoa</taxon>
        <taxon>Arthropoda</taxon>
        <taxon>Hexapoda</taxon>
        <taxon>Insecta</taxon>
        <taxon>Pterygota</taxon>
        <taxon>Neoptera</taxon>
        <taxon>Endopterygota</taxon>
        <taxon>Lepidoptera</taxon>
        <taxon>Glossata</taxon>
        <taxon>Ditrysia</taxon>
        <taxon>Tineoidea</taxon>
        <taxon>Psychidae</taxon>
        <taxon>Oiketicinae</taxon>
        <taxon>Eumeta</taxon>
    </lineage>
</organism>
<protein>
    <submittedName>
        <fullName evidence="2">Uncharacterized protein</fullName>
    </submittedName>
</protein>
<dbReference type="OrthoDB" id="412981at2759"/>
<name>A0A4C1UXJ5_EUMVA</name>
<comment type="caution">
    <text evidence="2">The sequence shown here is derived from an EMBL/GenBank/DDBJ whole genome shotgun (WGS) entry which is preliminary data.</text>
</comment>
<evidence type="ECO:0000256" key="1">
    <source>
        <dbReference type="SAM" id="MobiDB-lite"/>
    </source>
</evidence>
<feature type="region of interest" description="Disordered" evidence="1">
    <location>
        <begin position="81"/>
        <end position="119"/>
    </location>
</feature>
<keyword evidence="3" id="KW-1185">Reference proteome</keyword>
<evidence type="ECO:0000313" key="2">
    <source>
        <dbReference type="EMBL" id="GBP30484.1"/>
    </source>
</evidence>
<gene>
    <name evidence="2" type="ORF">EVAR_20937_1</name>
</gene>
<reference evidence="2 3" key="1">
    <citation type="journal article" date="2019" name="Commun. Biol.">
        <title>The bagworm genome reveals a unique fibroin gene that provides high tensile strength.</title>
        <authorList>
            <person name="Kono N."/>
            <person name="Nakamura H."/>
            <person name="Ohtoshi R."/>
            <person name="Tomita M."/>
            <person name="Numata K."/>
            <person name="Arakawa K."/>
        </authorList>
    </citation>
    <scope>NUCLEOTIDE SEQUENCE [LARGE SCALE GENOMIC DNA]</scope>
</reference>
<dbReference type="AlphaFoldDB" id="A0A4C1UXJ5"/>
<accession>A0A4C1UXJ5</accession>
<evidence type="ECO:0000313" key="3">
    <source>
        <dbReference type="Proteomes" id="UP000299102"/>
    </source>
</evidence>
<sequence length="119" mass="13619">MAVSKTAALLTGCQRNMPDQLRLRCRAKLQRQRLQTQQNIVLIMIAGAVWYVKNDVIARDLRVETIEEFVTMLARRTFNRADAGPYPSLHNLAPHYDRPTKGYQLPRDLVSKSPNEGKL</sequence>
<dbReference type="Proteomes" id="UP000299102">
    <property type="component" value="Unassembled WGS sequence"/>
</dbReference>